<dbReference type="EMBL" id="QGTL01000006">
    <property type="protein sequence ID" value="PWV74486.1"/>
    <property type="molecule type" value="Genomic_DNA"/>
</dbReference>
<gene>
    <name evidence="1" type="ORF">DFR69_106297</name>
</gene>
<accession>A0A317NGG6</accession>
<sequence length="315" mass="34421">MLGTGIVKALLHATEKLDFEASRVTRHLAAPVRGDRMGARFLVSVGRSYTRVDELSGAHVAHSHDRSGTRWEVNPVRHNISVHGADSRHHIPGFSVPDWTWDEKNVYRRWDGAVAVPPDDALTEGHLIVVADGPSGASVEARVAYAAELAAEHSAANVITCRRGLGSDFGPVHVMPRTRDDGLKLHWSKQQGGKIHDKLLPEEPCIFDKIIDGNIPAEVTKRWDNGMAFVPLDPVKDGKHQLVVATEHTRDIGARVGHDGTSGPDIAAMTMRNFVDLTRDMVTSRGVEATQSAPHTHFHAVERDEGDGLELMTSP</sequence>
<evidence type="ECO:0000313" key="1">
    <source>
        <dbReference type="EMBL" id="PWV74486.1"/>
    </source>
</evidence>
<evidence type="ECO:0000313" key="2">
    <source>
        <dbReference type="Proteomes" id="UP000246410"/>
    </source>
</evidence>
<dbReference type="SUPFAM" id="SSF54197">
    <property type="entry name" value="HIT-like"/>
    <property type="match status" value="1"/>
</dbReference>
<proteinExistence type="predicted"/>
<organism evidence="1 2">
    <name type="scientific">Nocardia neocaledoniensis</name>
    <dbReference type="NCBI Taxonomy" id="236511"/>
    <lineage>
        <taxon>Bacteria</taxon>
        <taxon>Bacillati</taxon>
        <taxon>Actinomycetota</taxon>
        <taxon>Actinomycetes</taxon>
        <taxon>Mycobacteriales</taxon>
        <taxon>Nocardiaceae</taxon>
        <taxon>Nocardia</taxon>
    </lineage>
</organism>
<dbReference type="Gene3D" id="3.30.428.10">
    <property type="entry name" value="HIT-like"/>
    <property type="match status" value="1"/>
</dbReference>
<name>A0A317NGG6_9NOCA</name>
<dbReference type="InterPro" id="IPR036265">
    <property type="entry name" value="HIT-like_sf"/>
</dbReference>
<keyword evidence="1" id="KW-0378">Hydrolase</keyword>
<comment type="caution">
    <text evidence="1">The sequence shown here is derived from an EMBL/GenBank/DDBJ whole genome shotgun (WGS) entry which is preliminary data.</text>
</comment>
<dbReference type="AlphaFoldDB" id="A0A317NGG6"/>
<keyword evidence="2" id="KW-1185">Reference proteome</keyword>
<dbReference type="Proteomes" id="UP000246410">
    <property type="component" value="Unassembled WGS sequence"/>
</dbReference>
<reference evidence="1 2" key="1">
    <citation type="submission" date="2018-05" db="EMBL/GenBank/DDBJ databases">
        <title>Genomic Encyclopedia of Type Strains, Phase IV (KMG-IV): sequencing the most valuable type-strain genomes for metagenomic binning, comparative biology and taxonomic classification.</title>
        <authorList>
            <person name="Goeker M."/>
        </authorList>
    </citation>
    <scope>NUCLEOTIDE SEQUENCE [LARGE SCALE GENOMIC DNA]</scope>
    <source>
        <strain evidence="1 2">DSM 44717</strain>
    </source>
</reference>
<protein>
    <submittedName>
        <fullName evidence="1">Diadenosine tetraphosphate (Ap4A) HIT family hydrolase</fullName>
    </submittedName>
</protein>
<dbReference type="GO" id="GO:0016787">
    <property type="term" value="F:hydrolase activity"/>
    <property type="evidence" value="ECO:0007669"/>
    <property type="project" value="UniProtKB-KW"/>
</dbReference>